<evidence type="ECO:0000256" key="2">
    <source>
        <dbReference type="SAM" id="MobiDB-lite"/>
    </source>
</evidence>
<reference evidence="4 5" key="1">
    <citation type="journal article" date="2019" name="Genome Biol. Evol.">
        <title>The Rhododendron genome and chromosomal organization provide insight into shared whole-genome duplications across the heath family (Ericaceae).</title>
        <authorList>
            <person name="Soza V.L."/>
            <person name="Lindsley D."/>
            <person name="Waalkes A."/>
            <person name="Ramage E."/>
            <person name="Patwardhan R.P."/>
            <person name="Burton J.N."/>
            <person name="Adey A."/>
            <person name="Kumar A."/>
            <person name="Qiu R."/>
            <person name="Shendure J."/>
            <person name="Hall B."/>
        </authorList>
    </citation>
    <scope>NUCLEOTIDE SEQUENCE [LARGE SCALE GENOMIC DNA]</scope>
    <source>
        <strain evidence="4">RSF 1966-606</strain>
    </source>
</reference>
<evidence type="ECO:0000313" key="4">
    <source>
        <dbReference type="EMBL" id="KAE9447622.1"/>
    </source>
</evidence>
<dbReference type="AlphaFoldDB" id="A0A6A4KR77"/>
<dbReference type="FunFam" id="2.60.260.20:FF:000006">
    <property type="entry name" value="DnaJ subfamily B member 13"/>
    <property type="match status" value="1"/>
</dbReference>
<dbReference type="InterPro" id="IPR002939">
    <property type="entry name" value="DnaJ_C"/>
</dbReference>
<proteinExistence type="predicted"/>
<dbReference type="Pfam" id="PF01556">
    <property type="entry name" value="DnaJ_C"/>
    <property type="match status" value="1"/>
</dbReference>
<accession>A0A6A4KR77</accession>
<dbReference type="InterPro" id="IPR008971">
    <property type="entry name" value="HSP40/DnaJ_pept-bd"/>
</dbReference>
<evidence type="ECO:0000259" key="3">
    <source>
        <dbReference type="Pfam" id="PF01556"/>
    </source>
</evidence>
<name>A0A6A4KR77_9ERIC</name>
<feature type="domain" description="Chaperone DnaJ C-terminal" evidence="3">
    <location>
        <begin position="53"/>
        <end position="187"/>
    </location>
</feature>
<dbReference type="GO" id="GO:0005829">
    <property type="term" value="C:cytosol"/>
    <property type="evidence" value="ECO:0007669"/>
    <property type="project" value="TreeGrafter"/>
</dbReference>
<protein>
    <recommendedName>
        <fullName evidence="3">Chaperone DnaJ C-terminal domain-containing protein</fullName>
    </recommendedName>
</protein>
<feature type="region of interest" description="Disordered" evidence="2">
    <location>
        <begin position="1"/>
        <end position="33"/>
    </location>
</feature>
<dbReference type="Proteomes" id="UP000428333">
    <property type="component" value="Linkage Group LG12"/>
</dbReference>
<dbReference type="EMBL" id="QEFC01003495">
    <property type="protein sequence ID" value="KAE9447622.1"/>
    <property type="molecule type" value="Genomic_DNA"/>
</dbReference>
<dbReference type="GO" id="GO:0006457">
    <property type="term" value="P:protein folding"/>
    <property type="evidence" value="ECO:0007669"/>
    <property type="project" value="InterPro"/>
</dbReference>
<sequence>MNPRSPDGVFSEFLGHLSPSGGGSTSSGSQGNNMSAEDIFGKYVELKAAAIEQTLPCSLEDLRPTTVEELLTIDIKPGWEKGTKITFPEKGNEQRGVVPSDLVFVVDEKPHGVFKRDGNDLVITRRISLVEALTGYTAEITALDGRNLTVPINTIIGPAHETVVNGEGMPIPKEPSKKGNLTIKFDVFPSRLTSEQKNGIKKLLTLW</sequence>
<organism evidence="4 5">
    <name type="scientific">Rhododendron williamsianum</name>
    <dbReference type="NCBI Taxonomy" id="262921"/>
    <lineage>
        <taxon>Eukaryota</taxon>
        <taxon>Viridiplantae</taxon>
        <taxon>Streptophyta</taxon>
        <taxon>Embryophyta</taxon>
        <taxon>Tracheophyta</taxon>
        <taxon>Spermatophyta</taxon>
        <taxon>Magnoliopsida</taxon>
        <taxon>eudicotyledons</taxon>
        <taxon>Gunneridae</taxon>
        <taxon>Pentapetalae</taxon>
        <taxon>asterids</taxon>
        <taxon>Ericales</taxon>
        <taxon>Ericaceae</taxon>
        <taxon>Ericoideae</taxon>
        <taxon>Rhodoreae</taxon>
        <taxon>Rhododendron</taxon>
    </lineage>
</organism>
<evidence type="ECO:0000313" key="5">
    <source>
        <dbReference type="Proteomes" id="UP000428333"/>
    </source>
</evidence>
<evidence type="ECO:0000256" key="1">
    <source>
        <dbReference type="ARBA" id="ARBA00023186"/>
    </source>
</evidence>
<dbReference type="SUPFAM" id="SSF49493">
    <property type="entry name" value="HSP40/DnaJ peptide-binding domain"/>
    <property type="match status" value="2"/>
</dbReference>
<dbReference type="InterPro" id="IPR051339">
    <property type="entry name" value="DnaJ_subfamily_B"/>
</dbReference>
<dbReference type="CDD" id="cd10747">
    <property type="entry name" value="DnaJ_C"/>
    <property type="match status" value="1"/>
</dbReference>
<feature type="non-terminal residue" evidence="4">
    <location>
        <position position="1"/>
    </location>
</feature>
<dbReference type="OrthoDB" id="550424at2759"/>
<keyword evidence="5" id="KW-1185">Reference proteome</keyword>
<comment type="caution">
    <text evidence="4">The sequence shown here is derived from an EMBL/GenBank/DDBJ whole genome shotgun (WGS) entry which is preliminary data.</text>
</comment>
<keyword evidence="1" id="KW-0143">Chaperone</keyword>
<dbReference type="Gene3D" id="2.60.260.20">
    <property type="entry name" value="Urease metallochaperone UreE, N-terminal domain"/>
    <property type="match status" value="2"/>
</dbReference>
<dbReference type="GO" id="GO:0051087">
    <property type="term" value="F:protein-folding chaperone binding"/>
    <property type="evidence" value="ECO:0007669"/>
    <property type="project" value="TreeGrafter"/>
</dbReference>
<dbReference type="PANTHER" id="PTHR24078:SF575">
    <property type="entry name" value="DNAJ HEAT SHOCK FAMILY PROTEIN"/>
    <property type="match status" value="1"/>
</dbReference>
<dbReference type="GO" id="GO:0051082">
    <property type="term" value="F:unfolded protein binding"/>
    <property type="evidence" value="ECO:0007669"/>
    <property type="project" value="InterPro"/>
</dbReference>
<dbReference type="PANTHER" id="PTHR24078">
    <property type="entry name" value="DNAJ HOMOLOG SUBFAMILY C MEMBER"/>
    <property type="match status" value="1"/>
</dbReference>
<gene>
    <name evidence="4" type="ORF">C3L33_20462</name>
</gene>